<keyword evidence="1" id="KW-0862">Zinc</keyword>
<dbReference type="GO" id="GO:0072344">
    <property type="term" value="P:rescue of stalled ribosome"/>
    <property type="evidence" value="ECO:0000318"/>
    <property type="project" value="GO_Central"/>
</dbReference>
<dbReference type="EMBL" id="LFYR01000611">
    <property type="protein sequence ID" value="KMZ72971.1"/>
    <property type="molecule type" value="Genomic_DNA"/>
</dbReference>
<dbReference type="InterPro" id="IPR057634">
    <property type="entry name" value="PAH_ZNF598/HEL2"/>
</dbReference>
<dbReference type="GO" id="GO:0016567">
    <property type="term" value="P:protein ubiquitination"/>
    <property type="evidence" value="ECO:0000318"/>
    <property type="project" value="GO_Central"/>
</dbReference>
<dbReference type="GO" id="GO:0008270">
    <property type="term" value="F:zinc ion binding"/>
    <property type="evidence" value="ECO:0007669"/>
    <property type="project" value="UniProtKB-KW"/>
</dbReference>
<keyword evidence="4" id="KW-1185">Reference proteome</keyword>
<evidence type="ECO:0000313" key="3">
    <source>
        <dbReference type="EMBL" id="KMZ72971.1"/>
    </source>
</evidence>
<dbReference type="AlphaFoldDB" id="A0A0K9PVD7"/>
<sequence length="635" mass="71188">MDDSCAVCAETLEWVAYGSCGHKEVCSTCVVRLRFLLDDQRCCICKIESPIVFVTKALGRFTKVVADFSAFSLDSSEGRIGEYWYFGDSQAYFDDIDHYKIIKAMCMLSCNICDSNTVGKSCCAVSRRNMFKSITQLKGHMFHQHKLFLCSLCLQGRKVFISEQRLYTIEQLKQHINTGNSEVDGSEIERGGFKGHPSCEFCKSPFYGENELYVHMSREHDTCHICQRNLIQKCRHNPGYYDYFRNYGDLEIHFRQGHYLCENEECLALKFVVFQSESELKRHSTMKHGGNMSRSQRNAALQIPTAFRYQESNVQVPRRGRVHFQSDSPGSQLAMAIQGSLQTSYLNNSEYEASSSSFVPSVFVHGGTSQTDAFESSRSQTRIRQNVRSSAAEVSFPAISGTASIESSFGYIQDVESSNGLSNLTMDSFPPLPGVSRNVKKKSKKSGSNSFAESIIKKGLPRPKMLYISPSTPSTSKSVSSTISTVAQVKSAKKNQSAPPNQIGNPWNNMPSSSNRLSTHNANTQLHSSKQAMHVIDDVQIANNKSLVNKIRVELGKNKDRFAAFKKISGEFRHGVIGTAEYLSYVLQFELSHLTIELAQLCPDLRKQKELIDTYNANILYHSISENVSKAKKGI</sequence>
<dbReference type="STRING" id="29655.A0A0K9PVD7"/>
<protein>
    <recommendedName>
        <fullName evidence="2">RING-type domain-containing protein</fullName>
    </recommendedName>
</protein>
<organism evidence="3 4">
    <name type="scientific">Zostera marina</name>
    <name type="common">Eelgrass</name>
    <dbReference type="NCBI Taxonomy" id="29655"/>
    <lineage>
        <taxon>Eukaryota</taxon>
        <taxon>Viridiplantae</taxon>
        <taxon>Streptophyta</taxon>
        <taxon>Embryophyta</taxon>
        <taxon>Tracheophyta</taxon>
        <taxon>Spermatophyta</taxon>
        <taxon>Magnoliopsida</taxon>
        <taxon>Liliopsida</taxon>
        <taxon>Zosteraceae</taxon>
        <taxon>Zostera</taxon>
    </lineage>
</organism>
<dbReference type="OMA" id="SYWFHED"/>
<dbReference type="InterPro" id="IPR001841">
    <property type="entry name" value="Znf_RING"/>
</dbReference>
<dbReference type="GO" id="GO:0043022">
    <property type="term" value="F:ribosome binding"/>
    <property type="evidence" value="ECO:0000318"/>
    <property type="project" value="GO_Central"/>
</dbReference>
<dbReference type="SMART" id="SM00355">
    <property type="entry name" value="ZnF_C2H2"/>
    <property type="match status" value="3"/>
</dbReference>
<evidence type="ECO:0000313" key="4">
    <source>
        <dbReference type="Proteomes" id="UP000036987"/>
    </source>
</evidence>
<dbReference type="Proteomes" id="UP000036987">
    <property type="component" value="Unassembled WGS sequence"/>
</dbReference>
<dbReference type="PANTHER" id="PTHR22938:SF0">
    <property type="entry name" value="E3 UBIQUITIN-PROTEIN LIGASE ZNF598"/>
    <property type="match status" value="1"/>
</dbReference>
<evidence type="ECO:0000259" key="2">
    <source>
        <dbReference type="PROSITE" id="PS50089"/>
    </source>
</evidence>
<keyword evidence="1" id="KW-0863">Zinc-finger</keyword>
<dbReference type="Pfam" id="PF25447">
    <property type="entry name" value="RING_ZNF598"/>
    <property type="match status" value="1"/>
</dbReference>
<name>A0A0K9PVD7_ZOSMR</name>
<dbReference type="InterPro" id="IPR044288">
    <property type="entry name" value="ZNF598/HEL2"/>
</dbReference>
<dbReference type="Pfam" id="PF23202">
    <property type="entry name" value="PAH_ZNF598"/>
    <property type="match status" value="1"/>
</dbReference>
<dbReference type="PROSITE" id="PS00028">
    <property type="entry name" value="ZINC_FINGER_C2H2_1"/>
    <property type="match status" value="1"/>
</dbReference>
<dbReference type="OrthoDB" id="3838338at2759"/>
<dbReference type="InterPro" id="IPR013087">
    <property type="entry name" value="Znf_C2H2_type"/>
</dbReference>
<proteinExistence type="predicted"/>
<feature type="domain" description="RING-type" evidence="2">
    <location>
        <begin position="5"/>
        <end position="46"/>
    </location>
</feature>
<dbReference type="PANTHER" id="PTHR22938">
    <property type="entry name" value="ZINC FINGER PROTEIN 598"/>
    <property type="match status" value="1"/>
</dbReference>
<dbReference type="PROSITE" id="PS50089">
    <property type="entry name" value="ZF_RING_2"/>
    <property type="match status" value="1"/>
</dbReference>
<accession>A0A0K9PVD7</accession>
<dbReference type="GO" id="GO:0061630">
    <property type="term" value="F:ubiquitin protein ligase activity"/>
    <property type="evidence" value="ECO:0000318"/>
    <property type="project" value="GO_Central"/>
</dbReference>
<dbReference type="InterPro" id="IPR056437">
    <property type="entry name" value="Znf-C2H2_ZNF598/HEL2"/>
</dbReference>
<evidence type="ECO:0000256" key="1">
    <source>
        <dbReference type="PROSITE-ProRule" id="PRU00175"/>
    </source>
</evidence>
<keyword evidence="1" id="KW-0479">Metal-binding</keyword>
<gene>
    <name evidence="3" type="ORF">ZOSMA_156G00190</name>
</gene>
<comment type="caution">
    <text evidence="3">The sequence shown here is derived from an EMBL/GenBank/DDBJ whole genome shotgun (WGS) entry which is preliminary data.</text>
</comment>
<dbReference type="Pfam" id="PF23230">
    <property type="entry name" value="zf-C2H2_13"/>
    <property type="match status" value="1"/>
</dbReference>
<reference evidence="4" key="1">
    <citation type="journal article" date="2016" name="Nature">
        <title>The genome of the seagrass Zostera marina reveals angiosperm adaptation to the sea.</title>
        <authorList>
            <person name="Olsen J.L."/>
            <person name="Rouze P."/>
            <person name="Verhelst B."/>
            <person name="Lin Y.-C."/>
            <person name="Bayer T."/>
            <person name="Collen J."/>
            <person name="Dattolo E."/>
            <person name="De Paoli E."/>
            <person name="Dittami S."/>
            <person name="Maumus F."/>
            <person name="Michel G."/>
            <person name="Kersting A."/>
            <person name="Lauritano C."/>
            <person name="Lohaus R."/>
            <person name="Toepel M."/>
            <person name="Tonon T."/>
            <person name="Vanneste K."/>
            <person name="Amirebrahimi M."/>
            <person name="Brakel J."/>
            <person name="Bostroem C."/>
            <person name="Chovatia M."/>
            <person name="Grimwood J."/>
            <person name="Jenkins J.W."/>
            <person name="Jueterbock A."/>
            <person name="Mraz A."/>
            <person name="Stam W.T."/>
            <person name="Tice H."/>
            <person name="Bornberg-Bauer E."/>
            <person name="Green P.J."/>
            <person name="Pearson G.A."/>
            <person name="Procaccini G."/>
            <person name="Duarte C.M."/>
            <person name="Schmutz J."/>
            <person name="Reusch T.B.H."/>
            <person name="Van de Peer Y."/>
        </authorList>
    </citation>
    <scope>NUCLEOTIDE SEQUENCE [LARGE SCALE GENOMIC DNA]</scope>
    <source>
        <strain evidence="4">cv. Finnish</strain>
    </source>
</reference>